<reference evidence="1 2" key="1">
    <citation type="submission" date="2024-05" db="EMBL/GenBank/DDBJ databases">
        <authorList>
            <person name="Wallberg A."/>
        </authorList>
    </citation>
    <scope>NUCLEOTIDE SEQUENCE [LARGE SCALE GENOMIC DNA]</scope>
</reference>
<organism evidence="1 2">
    <name type="scientific">Meganyctiphanes norvegica</name>
    <name type="common">Northern krill</name>
    <name type="synonym">Thysanopoda norvegica</name>
    <dbReference type="NCBI Taxonomy" id="48144"/>
    <lineage>
        <taxon>Eukaryota</taxon>
        <taxon>Metazoa</taxon>
        <taxon>Ecdysozoa</taxon>
        <taxon>Arthropoda</taxon>
        <taxon>Crustacea</taxon>
        <taxon>Multicrustacea</taxon>
        <taxon>Malacostraca</taxon>
        <taxon>Eumalacostraca</taxon>
        <taxon>Eucarida</taxon>
        <taxon>Euphausiacea</taxon>
        <taxon>Euphausiidae</taxon>
        <taxon>Meganyctiphanes</taxon>
    </lineage>
</organism>
<dbReference type="EMBL" id="CAXKWB010004995">
    <property type="protein sequence ID" value="CAL4076100.1"/>
    <property type="molecule type" value="Genomic_DNA"/>
</dbReference>
<sequence>TLKEEKDAYIEMIDKDIKKHAKLSQHEERILMHSFSTQAVADNSICIPFDQMEKMIPDNASLVFVELTLGGAVKGRVIVRLDKNLPNIRENIVKIFSGRIGPSLSGRELDNYTESFGMSNLPFSQIPVTPDSNGRTIAKQGDVTGYFKAGYLQVISFTTAAPPKTYDFTPGWCVFGNVEEGLDILLECHTNRKRDVIISDCGLVI</sequence>
<evidence type="ECO:0000313" key="2">
    <source>
        <dbReference type="Proteomes" id="UP001497623"/>
    </source>
</evidence>
<proteinExistence type="predicted"/>
<comment type="caution">
    <text evidence="1">The sequence shown here is derived from an EMBL/GenBank/DDBJ whole genome shotgun (WGS) entry which is preliminary data.</text>
</comment>
<feature type="non-terminal residue" evidence="1">
    <location>
        <position position="1"/>
    </location>
</feature>
<dbReference type="AlphaFoldDB" id="A0AAV2QA51"/>
<evidence type="ECO:0008006" key="3">
    <source>
        <dbReference type="Google" id="ProtNLM"/>
    </source>
</evidence>
<keyword evidence="2" id="KW-1185">Reference proteome</keyword>
<dbReference type="Proteomes" id="UP001497623">
    <property type="component" value="Unassembled WGS sequence"/>
</dbReference>
<gene>
    <name evidence="1" type="ORF">MNOR_LOCUS10052</name>
</gene>
<evidence type="ECO:0000313" key="1">
    <source>
        <dbReference type="EMBL" id="CAL4076100.1"/>
    </source>
</evidence>
<protein>
    <recommendedName>
        <fullName evidence="3">PPIase cyclophilin-type domain-containing protein</fullName>
    </recommendedName>
</protein>
<name>A0AAV2QA51_MEGNR</name>
<accession>A0AAV2QA51</accession>